<feature type="compositionally biased region" description="Low complexity" evidence="1">
    <location>
        <begin position="17"/>
        <end position="29"/>
    </location>
</feature>
<organism evidence="3 4">
    <name type="scientific">Peptacetobacter hiranonis (strain DSM 13275 / JCM 10541 / KCTC 15199 / TO-931)</name>
    <name type="common">Clostridium hiranonis</name>
    <dbReference type="NCBI Taxonomy" id="500633"/>
    <lineage>
        <taxon>Bacteria</taxon>
        <taxon>Bacillati</taxon>
        <taxon>Bacillota</taxon>
        <taxon>Clostridia</taxon>
        <taxon>Peptostreptococcales</taxon>
        <taxon>Peptostreptococcaceae</taxon>
        <taxon>Peptacetobacter</taxon>
    </lineage>
</organism>
<name>B6G150_PEPHT</name>
<protein>
    <submittedName>
        <fullName evidence="3">Uncharacterized protein</fullName>
    </submittedName>
</protein>
<reference evidence="3 4" key="1">
    <citation type="submission" date="2008-09" db="EMBL/GenBank/DDBJ databases">
        <authorList>
            <person name="Fulton L."/>
            <person name="Clifton S."/>
            <person name="Fulton B."/>
            <person name="Xu J."/>
            <person name="Minx P."/>
            <person name="Pepin K.H."/>
            <person name="Johnson M."/>
            <person name="Thiruvilangam P."/>
            <person name="Bhonagiri V."/>
            <person name="Nash W.E."/>
            <person name="Mardis E.R."/>
            <person name="Wilson R.K."/>
        </authorList>
    </citation>
    <scope>NUCLEOTIDE SEQUENCE [LARGE SCALE GENOMIC DNA]</scope>
    <source>
        <strain evidence="3 4">DSM 13275</strain>
    </source>
</reference>
<evidence type="ECO:0000313" key="4">
    <source>
        <dbReference type="Proteomes" id="UP000003178"/>
    </source>
</evidence>
<dbReference type="EMBL" id="ABWP01000071">
    <property type="protein sequence ID" value="EEA84456.1"/>
    <property type="molecule type" value="Genomic_DNA"/>
</dbReference>
<dbReference type="AlphaFoldDB" id="B6G150"/>
<evidence type="ECO:0000313" key="3">
    <source>
        <dbReference type="EMBL" id="EEA84456.1"/>
    </source>
</evidence>
<keyword evidence="2" id="KW-1133">Transmembrane helix</keyword>
<sequence length="131" mass="14839">MFKSASVTGLTSLSDENTNPPAAAPNTTNRTRHVIPNTFTLETFLFFLPDGTLLFLFTFEEDEFLTLLDELLEPLLLFEEELLLLALVEEDFLTDVCDEELEEEAFLLLILLSLLLSFFISSVPPYSKTLL</sequence>
<dbReference type="HOGENOM" id="CLU_1923920_0_0_9"/>
<proteinExistence type="predicted"/>
<keyword evidence="2" id="KW-0472">Membrane</keyword>
<dbReference type="STRING" id="500633.CLOHIR_01856"/>
<feature type="region of interest" description="Disordered" evidence="1">
    <location>
        <begin position="1"/>
        <end position="29"/>
    </location>
</feature>
<feature type="compositionally biased region" description="Polar residues" evidence="1">
    <location>
        <begin position="1"/>
        <end position="16"/>
    </location>
</feature>
<evidence type="ECO:0000256" key="2">
    <source>
        <dbReference type="SAM" id="Phobius"/>
    </source>
</evidence>
<reference evidence="3 4" key="2">
    <citation type="submission" date="2008-10" db="EMBL/GenBank/DDBJ databases">
        <title>Draft genome sequence of Clostridium hiranonis (DSM 13275).</title>
        <authorList>
            <person name="Sudarsanam P."/>
            <person name="Ley R."/>
            <person name="Guruge J."/>
            <person name="Turnbaugh P.J."/>
            <person name="Mahowald M."/>
            <person name="Liep D."/>
            <person name="Gordon J."/>
        </authorList>
    </citation>
    <scope>NUCLEOTIDE SEQUENCE [LARGE SCALE GENOMIC DNA]</scope>
    <source>
        <strain evidence="3 4">DSM 13275</strain>
    </source>
</reference>
<keyword evidence="4" id="KW-1185">Reference proteome</keyword>
<keyword evidence="2" id="KW-0812">Transmembrane</keyword>
<comment type="caution">
    <text evidence="3">The sequence shown here is derived from an EMBL/GenBank/DDBJ whole genome shotgun (WGS) entry which is preliminary data.</text>
</comment>
<feature type="transmembrane region" description="Helical" evidence="2">
    <location>
        <begin position="105"/>
        <end position="126"/>
    </location>
</feature>
<feature type="transmembrane region" description="Helical" evidence="2">
    <location>
        <begin position="39"/>
        <end position="59"/>
    </location>
</feature>
<dbReference type="Proteomes" id="UP000003178">
    <property type="component" value="Unassembled WGS sequence"/>
</dbReference>
<gene>
    <name evidence="3" type="ORF">CLOHIR_01856</name>
</gene>
<accession>B6G150</accession>
<evidence type="ECO:0000256" key="1">
    <source>
        <dbReference type="SAM" id="MobiDB-lite"/>
    </source>
</evidence>